<protein>
    <recommendedName>
        <fullName evidence="4">Phytanoyl-CoA dioxygenase</fullName>
    </recommendedName>
</protein>
<dbReference type="Proteomes" id="UP001055167">
    <property type="component" value="Unassembled WGS sequence"/>
</dbReference>
<sequence>MSAATNRLPGMPAFESPFFGRPGFAPPIRPENLPVAQALRENGYAVVDFPDPDFAARAAAIRADLDPRYDWAEWRASGFARGDGLRIQDAWTFNDDVKAIACNPALLALLSDLFGRQAQPFQTLNFPVGTQQHFHSDAAHFNSRPERFMCGVWVALEDIEADAGPLVYYPGTHTWPVFDNEHLGTTALGRRNVGLYGQLWSDLVTAHGLSPERFLARKGQALIWAANILHGGDRQTNPDRTRWSQVTHYFFEDCAYYTPFYSDPFSGSIAWREPVDIRTRAPMVNRVGGQPVDAAFIEESSERSGRLLAGESAAIASRVAALRQEVAYHSGRVDRLKSSLSWRITAPIRGVGRLLKTKRA</sequence>
<evidence type="ECO:0000313" key="2">
    <source>
        <dbReference type="EMBL" id="GJD48233.1"/>
    </source>
</evidence>
<dbReference type="Gene3D" id="2.60.120.620">
    <property type="entry name" value="q2cbj1_9rhob like domain"/>
    <property type="match status" value="1"/>
</dbReference>
<accession>A0ABQ4QSD4</accession>
<evidence type="ECO:0000256" key="1">
    <source>
        <dbReference type="ARBA" id="ARBA00001954"/>
    </source>
</evidence>
<dbReference type="PANTHER" id="PTHR20883:SF48">
    <property type="entry name" value="ECTOINE DIOXYGENASE"/>
    <property type="match status" value="1"/>
</dbReference>
<comment type="caution">
    <text evidence="2">The sequence shown here is derived from an EMBL/GenBank/DDBJ whole genome shotgun (WGS) entry which is preliminary data.</text>
</comment>
<proteinExistence type="predicted"/>
<dbReference type="SUPFAM" id="SSF51197">
    <property type="entry name" value="Clavaminate synthase-like"/>
    <property type="match status" value="1"/>
</dbReference>
<dbReference type="EMBL" id="BPQH01000002">
    <property type="protein sequence ID" value="GJD48233.1"/>
    <property type="molecule type" value="Genomic_DNA"/>
</dbReference>
<reference evidence="2" key="2">
    <citation type="submission" date="2021-08" db="EMBL/GenBank/DDBJ databases">
        <authorList>
            <person name="Tani A."/>
            <person name="Ola A."/>
            <person name="Ogura Y."/>
            <person name="Katsura K."/>
            <person name="Hayashi T."/>
        </authorList>
    </citation>
    <scope>NUCLEOTIDE SEQUENCE</scope>
    <source>
        <strain evidence="2">KCTC 52305</strain>
    </source>
</reference>
<keyword evidence="3" id="KW-1185">Reference proteome</keyword>
<comment type="cofactor">
    <cofactor evidence="1">
        <name>Fe(2+)</name>
        <dbReference type="ChEBI" id="CHEBI:29033"/>
    </cofactor>
</comment>
<gene>
    <name evidence="2" type="ORF">OPKNFCMD_0949</name>
</gene>
<reference evidence="2" key="1">
    <citation type="journal article" date="2021" name="Front. Microbiol.">
        <title>Comprehensive Comparative Genomics and Phenotyping of Methylobacterium Species.</title>
        <authorList>
            <person name="Alessa O."/>
            <person name="Ogura Y."/>
            <person name="Fujitani Y."/>
            <person name="Takami H."/>
            <person name="Hayashi T."/>
            <person name="Sahin N."/>
            <person name="Tani A."/>
        </authorList>
    </citation>
    <scope>NUCLEOTIDE SEQUENCE</scope>
    <source>
        <strain evidence="2">KCTC 52305</strain>
    </source>
</reference>
<dbReference type="PANTHER" id="PTHR20883">
    <property type="entry name" value="PHYTANOYL-COA DIOXYGENASE DOMAIN CONTAINING 1"/>
    <property type="match status" value="1"/>
</dbReference>
<evidence type="ECO:0008006" key="4">
    <source>
        <dbReference type="Google" id="ProtNLM"/>
    </source>
</evidence>
<name>A0ABQ4QSD4_9HYPH</name>
<dbReference type="Pfam" id="PF05721">
    <property type="entry name" value="PhyH"/>
    <property type="match status" value="1"/>
</dbReference>
<dbReference type="InterPro" id="IPR008775">
    <property type="entry name" value="Phytyl_CoA_dOase-like"/>
</dbReference>
<organism evidence="2 3">
    <name type="scientific">Methylobacterium crusticola</name>
    <dbReference type="NCBI Taxonomy" id="1697972"/>
    <lineage>
        <taxon>Bacteria</taxon>
        <taxon>Pseudomonadati</taxon>
        <taxon>Pseudomonadota</taxon>
        <taxon>Alphaproteobacteria</taxon>
        <taxon>Hyphomicrobiales</taxon>
        <taxon>Methylobacteriaceae</taxon>
        <taxon>Methylobacterium</taxon>
    </lineage>
</organism>
<evidence type="ECO:0000313" key="3">
    <source>
        <dbReference type="Proteomes" id="UP001055167"/>
    </source>
</evidence>